<gene>
    <name evidence="1" type="ORF">CUC15_14620</name>
</gene>
<dbReference type="EMBL" id="CP024848">
    <property type="protein sequence ID" value="AXI10087.1"/>
    <property type="molecule type" value="Genomic_DNA"/>
</dbReference>
<protein>
    <submittedName>
        <fullName evidence="1">Uncharacterized protein</fullName>
    </submittedName>
</protein>
<keyword evidence="2" id="KW-1185">Reference proteome</keyword>
<reference evidence="2" key="1">
    <citation type="submission" date="2017-11" db="EMBL/GenBank/DDBJ databases">
        <authorList>
            <person name="Zhu W."/>
        </authorList>
    </citation>
    <scope>NUCLEOTIDE SEQUENCE [LARGE SCALE GENOMIC DNA]</scope>
    <source>
        <strain evidence="2">160</strain>
    </source>
</reference>
<accession>A0A345PJA7</accession>
<dbReference type="KEGG" id="ocn:CUC15_14620"/>
<dbReference type="AlphaFoldDB" id="A0A345PJA7"/>
<name>A0A345PJA7_9BACI</name>
<organism evidence="1 2">
    <name type="scientific">Oceanobacillus zhaokaii</name>
    <dbReference type="NCBI Taxonomy" id="2052660"/>
    <lineage>
        <taxon>Bacteria</taxon>
        <taxon>Bacillati</taxon>
        <taxon>Bacillota</taxon>
        <taxon>Bacilli</taxon>
        <taxon>Bacillales</taxon>
        <taxon>Bacillaceae</taxon>
        <taxon>Oceanobacillus</taxon>
    </lineage>
</organism>
<evidence type="ECO:0000313" key="2">
    <source>
        <dbReference type="Proteomes" id="UP000253908"/>
    </source>
</evidence>
<evidence type="ECO:0000313" key="1">
    <source>
        <dbReference type="EMBL" id="AXI10087.1"/>
    </source>
</evidence>
<dbReference type="Proteomes" id="UP000253908">
    <property type="component" value="Chromosome"/>
</dbReference>
<proteinExistence type="predicted"/>
<dbReference type="RefSeq" id="WP_114917374.1">
    <property type="nucleotide sequence ID" value="NZ_CP024848.1"/>
</dbReference>
<sequence>MSHTGCTKCGKQFRHDHFDDHGHHDFHHHNHRDHHDFRHHNHRDHHDFRHHNHCNHHDSHHHERDFICDRFICDSDFRLRLGGLQGGLNFRLRQLIGCVVKLELEENKEIVGNICFVGSDFVEVDVLKEKKEVVAEEKIDLKEKAGKKRKKRKKLAHGNTLIFPFKAIKFVELKDDCDCKD</sequence>